<organism evidence="1 2">
    <name type="scientific">Leptospira weilii serovar Ranarum str. ICFT</name>
    <dbReference type="NCBI Taxonomy" id="1218598"/>
    <lineage>
        <taxon>Bacteria</taxon>
        <taxon>Pseudomonadati</taxon>
        <taxon>Spirochaetota</taxon>
        <taxon>Spirochaetia</taxon>
        <taxon>Leptospirales</taxon>
        <taxon>Leptospiraceae</taxon>
        <taxon>Leptospira</taxon>
    </lineage>
</organism>
<dbReference type="EMBL" id="AOHC02000044">
    <property type="protein sequence ID" value="EMY76618.1"/>
    <property type="molecule type" value="Genomic_DNA"/>
</dbReference>
<gene>
    <name evidence="1" type="ORF">LEP1GSC060_2174</name>
</gene>
<comment type="caution">
    <text evidence="1">The sequence shown here is derived from an EMBL/GenBank/DDBJ whole genome shotgun (WGS) entry which is preliminary data.</text>
</comment>
<dbReference type="AlphaFoldDB" id="N1WLD9"/>
<dbReference type="Proteomes" id="UP000012313">
    <property type="component" value="Unassembled WGS sequence"/>
</dbReference>
<sequence>MILYEKRKFSGRVKSSAGEKMKFKNRRAFLTRRPKNYFSLIVDL</sequence>
<proteinExistence type="predicted"/>
<name>N1WLD9_9LEPT</name>
<keyword evidence="2" id="KW-1185">Reference proteome</keyword>
<reference evidence="1" key="1">
    <citation type="submission" date="2013-03" db="EMBL/GenBank/DDBJ databases">
        <authorList>
            <person name="Harkins D.M."/>
            <person name="Durkin A.S."/>
            <person name="Brinkac L.M."/>
            <person name="Haft D.H."/>
            <person name="Selengut J.D."/>
            <person name="Sanka R."/>
            <person name="DePew J."/>
            <person name="Purushe J."/>
            <person name="Hartskeerl R.A."/>
            <person name="Ahmed A."/>
            <person name="van der Linden H."/>
            <person name="Goris M.G.A."/>
            <person name="Vinetz J.M."/>
            <person name="Sutton G.G."/>
            <person name="Nierman W.C."/>
            <person name="Fouts D.E."/>
        </authorList>
    </citation>
    <scope>NUCLEOTIDE SEQUENCE [LARGE SCALE GENOMIC DNA]</scope>
    <source>
        <strain evidence="1">ICFT</strain>
    </source>
</reference>
<evidence type="ECO:0000313" key="2">
    <source>
        <dbReference type="Proteomes" id="UP000012313"/>
    </source>
</evidence>
<accession>N1WLD9</accession>
<evidence type="ECO:0000313" key="1">
    <source>
        <dbReference type="EMBL" id="EMY76618.1"/>
    </source>
</evidence>
<protein>
    <submittedName>
        <fullName evidence="1">Uncharacterized protein</fullName>
    </submittedName>
</protein>